<sequence length="347" mass="36570">MSATFISTNSISTTLRISAMKSQASLSRATEEATNGRLADVGLSLGALTGRNLTLRAQLVDIDKLVDTNALVSGRLDVTQERVSELIGIAQSFQKDLLAARNSADGGNVIATSSKSNLESLLSTLNITMDGQYLFGGINTAVPPMGDYAPGSTSKTAIDAAFFATFGFSQTSPAVSGISPAAMQNFLDTTFAAEFDDPAWGTNWSTASDQVMRSRISTTQTVDSSVSANDTAFRKLAMAYTMLSDLGTQNLSEGAFQTLVDTATVTIGAAINDLANVGARLGSVQEQTTNATSRLKVQSDVITKQVTAMEEVDPTEASVRVTSLQNQLEMSLALSARISQLSILNFL</sequence>
<dbReference type="GO" id="GO:0005198">
    <property type="term" value="F:structural molecule activity"/>
    <property type="evidence" value="ECO:0007669"/>
    <property type="project" value="UniProtKB-UniRule"/>
</dbReference>
<evidence type="ECO:0000259" key="4">
    <source>
        <dbReference type="Pfam" id="PF00669"/>
    </source>
</evidence>
<proteinExistence type="inferred from homology"/>
<gene>
    <name evidence="6" type="ORF">DW352_15070</name>
</gene>
<dbReference type="PANTHER" id="PTHR42792">
    <property type="entry name" value="FLAGELLIN"/>
    <property type="match status" value="1"/>
</dbReference>
<keyword evidence="7" id="KW-1185">Reference proteome</keyword>
<comment type="subcellular location">
    <subcellularLocation>
        <location evidence="3">Secreted</location>
    </subcellularLocation>
    <subcellularLocation>
        <location evidence="3">Bacterial flagellum</location>
    </subcellularLocation>
</comment>
<dbReference type="SUPFAM" id="SSF64518">
    <property type="entry name" value="Phase 1 flagellin"/>
    <property type="match status" value="1"/>
</dbReference>
<keyword evidence="6" id="KW-0282">Flagellum</keyword>
<dbReference type="KEGG" id="ptaw:DW352_15070"/>
<keyword evidence="6" id="KW-0969">Cilium</keyword>
<dbReference type="Proteomes" id="UP000254889">
    <property type="component" value="Chromosome"/>
</dbReference>
<comment type="similarity">
    <text evidence="1 3">Belongs to the bacterial flagellin family.</text>
</comment>
<keyword evidence="6" id="KW-0966">Cell projection</keyword>
<dbReference type="AlphaFoldDB" id="A0A345ZXT0"/>
<dbReference type="InterPro" id="IPR046358">
    <property type="entry name" value="Flagellin_C"/>
</dbReference>
<protein>
    <recommendedName>
        <fullName evidence="3">Flagellin</fullName>
    </recommendedName>
</protein>
<accession>A0A345ZXT0</accession>
<feature type="domain" description="Flagellin N-terminal" evidence="4">
    <location>
        <begin position="6"/>
        <end position="140"/>
    </location>
</feature>
<dbReference type="Gene3D" id="1.20.1330.10">
    <property type="entry name" value="f41 fragment of flagellin, N-terminal domain"/>
    <property type="match status" value="1"/>
</dbReference>
<comment type="function">
    <text evidence="3">Flagellin is the subunit protein which polymerizes to form the filaments of bacterial flagella.</text>
</comment>
<reference evidence="6 7" key="1">
    <citation type="submission" date="2018-07" db="EMBL/GenBank/DDBJ databases">
        <authorList>
            <person name="Quirk P.G."/>
            <person name="Krulwich T.A."/>
        </authorList>
    </citation>
    <scope>NUCLEOTIDE SEQUENCE [LARGE SCALE GENOMIC DNA]</scope>
    <source>
        <strain evidence="6 7">CC-BB4</strain>
    </source>
</reference>
<dbReference type="Pfam" id="PF00669">
    <property type="entry name" value="Flagellin_N"/>
    <property type="match status" value="1"/>
</dbReference>
<dbReference type="GO" id="GO:0005576">
    <property type="term" value="C:extracellular region"/>
    <property type="evidence" value="ECO:0007669"/>
    <property type="project" value="UniProtKB-SubCell"/>
</dbReference>
<evidence type="ECO:0000256" key="3">
    <source>
        <dbReference type="RuleBase" id="RU362073"/>
    </source>
</evidence>
<evidence type="ECO:0000259" key="5">
    <source>
        <dbReference type="Pfam" id="PF00700"/>
    </source>
</evidence>
<organism evidence="6 7">
    <name type="scientific">Pseudolabrys taiwanensis</name>
    <dbReference type="NCBI Taxonomy" id="331696"/>
    <lineage>
        <taxon>Bacteria</taxon>
        <taxon>Pseudomonadati</taxon>
        <taxon>Pseudomonadota</taxon>
        <taxon>Alphaproteobacteria</taxon>
        <taxon>Hyphomicrobiales</taxon>
        <taxon>Xanthobacteraceae</taxon>
        <taxon>Pseudolabrys</taxon>
    </lineage>
</organism>
<dbReference type="PANTHER" id="PTHR42792:SF1">
    <property type="entry name" value="FLAGELLAR HOOK-ASSOCIATED PROTEIN 3"/>
    <property type="match status" value="1"/>
</dbReference>
<dbReference type="GO" id="GO:0009288">
    <property type="term" value="C:bacterial-type flagellum"/>
    <property type="evidence" value="ECO:0007669"/>
    <property type="project" value="UniProtKB-SubCell"/>
</dbReference>
<evidence type="ECO:0000313" key="7">
    <source>
        <dbReference type="Proteomes" id="UP000254889"/>
    </source>
</evidence>
<dbReference type="EMBL" id="CP031417">
    <property type="protein sequence ID" value="AXK81727.1"/>
    <property type="molecule type" value="Genomic_DNA"/>
</dbReference>
<feature type="domain" description="Flagellin C-terminal" evidence="5">
    <location>
        <begin position="266"/>
        <end position="347"/>
    </location>
</feature>
<dbReference type="RefSeq" id="WP_115692106.1">
    <property type="nucleotide sequence ID" value="NZ_CP031417.1"/>
</dbReference>
<dbReference type="InterPro" id="IPR001492">
    <property type="entry name" value="Flagellin"/>
</dbReference>
<keyword evidence="3" id="KW-0964">Secreted</keyword>
<evidence type="ECO:0000313" key="6">
    <source>
        <dbReference type="EMBL" id="AXK81727.1"/>
    </source>
</evidence>
<name>A0A345ZXT0_9HYPH</name>
<dbReference type="NCBIfam" id="NF004669">
    <property type="entry name" value="PRK06008.1"/>
    <property type="match status" value="1"/>
</dbReference>
<keyword evidence="2 3" id="KW-0975">Bacterial flagellum</keyword>
<dbReference type="Pfam" id="PF00700">
    <property type="entry name" value="Flagellin_C"/>
    <property type="match status" value="1"/>
</dbReference>
<evidence type="ECO:0000256" key="2">
    <source>
        <dbReference type="ARBA" id="ARBA00023143"/>
    </source>
</evidence>
<dbReference type="InterPro" id="IPR001029">
    <property type="entry name" value="Flagellin_N"/>
</dbReference>
<dbReference type="OrthoDB" id="8004955at2"/>
<evidence type="ECO:0000256" key="1">
    <source>
        <dbReference type="ARBA" id="ARBA00005709"/>
    </source>
</evidence>